<evidence type="ECO:0000313" key="7">
    <source>
        <dbReference type="EMBL" id="GAB76736.1"/>
    </source>
</evidence>
<dbReference type="InterPro" id="IPR036259">
    <property type="entry name" value="MFS_trans_sf"/>
</dbReference>
<feature type="transmembrane region" description="Helical" evidence="5">
    <location>
        <begin position="116"/>
        <end position="141"/>
    </location>
</feature>
<dbReference type="InterPro" id="IPR005829">
    <property type="entry name" value="Sugar_transporter_CS"/>
</dbReference>
<dbReference type="SUPFAM" id="SSF103473">
    <property type="entry name" value="MFS general substrate transporter"/>
    <property type="match status" value="1"/>
</dbReference>
<proteinExistence type="predicted"/>
<feature type="transmembrane region" description="Helical" evidence="5">
    <location>
        <begin position="286"/>
        <end position="310"/>
    </location>
</feature>
<dbReference type="GO" id="GO:0046943">
    <property type="term" value="F:carboxylic acid transmembrane transporter activity"/>
    <property type="evidence" value="ECO:0007669"/>
    <property type="project" value="TreeGrafter"/>
</dbReference>
<feature type="transmembrane region" description="Helical" evidence="5">
    <location>
        <begin position="254"/>
        <end position="274"/>
    </location>
</feature>
<keyword evidence="8" id="KW-1185">Reference proteome</keyword>
<dbReference type="EMBL" id="BAGZ01000002">
    <property type="protein sequence ID" value="GAB76736.1"/>
    <property type="molecule type" value="Genomic_DNA"/>
</dbReference>
<feature type="transmembrane region" description="Helical" evidence="5">
    <location>
        <begin position="27"/>
        <end position="52"/>
    </location>
</feature>
<dbReference type="PANTHER" id="PTHR23508">
    <property type="entry name" value="CARBOXYLIC ACID TRANSPORTER PROTEIN HOMOLOG"/>
    <property type="match status" value="1"/>
</dbReference>
<feature type="transmembrane region" description="Helical" evidence="5">
    <location>
        <begin position="381"/>
        <end position="405"/>
    </location>
</feature>
<evidence type="ECO:0000256" key="2">
    <source>
        <dbReference type="ARBA" id="ARBA00022692"/>
    </source>
</evidence>
<dbReference type="Gene3D" id="1.20.1250.20">
    <property type="entry name" value="MFS general substrate transporter like domains"/>
    <property type="match status" value="1"/>
</dbReference>
<comment type="subcellular location">
    <subcellularLocation>
        <location evidence="1">Cell membrane</location>
        <topology evidence="1">Multi-pass membrane protein</topology>
    </subcellularLocation>
</comment>
<dbReference type="eggNOG" id="COG2814">
    <property type="taxonomic scope" value="Bacteria"/>
</dbReference>
<dbReference type="PROSITE" id="PS00216">
    <property type="entry name" value="SUGAR_TRANSPORT_1"/>
    <property type="match status" value="1"/>
</dbReference>
<feature type="transmembrane region" description="Helical" evidence="5">
    <location>
        <begin position="417"/>
        <end position="439"/>
    </location>
</feature>
<feature type="transmembrane region" description="Helical" evidence="5">
    <location>
        <begin position="64"/>
        <end position="81"/>
    </location>
</feature>
<reference evidence="7 8" key="1">
    <citation type="submission" date="2012-08" db="EMBL/GenBank/DDBJ databases">
        <title>Whole genome shotgun sequence of Austwickia chelonae NBRC 105200.</title>
        <authorList>
            <person name="Yoshida I."/>
            <person name="Hosoyama A."/>
            <person name="Tsuchikane K."/>
            <person name="Katsumata H."/>
            <person name="Ando Y."/>
            <person name="Ohji S."/>
            <person name="Hamada M."/>
            <person name="Tamura T."/>
            <person name="Yamazoe A."/>
            <person name="Yamazaki S."/>
            <person name="Fujita N."/>
        </authorList>
    </citation>
    <scope>NUCLEOTIDE SEQUENCE [LARGE SCALE GENOMIC DNA]</scope>
    <source>
        <strain evidence="7 8">NBRC 105200</strain>
    </source>
</reference>
<evidence type="ECO:0000256" key="5">
    <source>
        <dbReference type="SAM" id="Phobius"/>
    </source>
</evidence>
<dbReference type="PROSITE" id="PS50850">
    <property type="entry name" value="MFS"/>
    <property type="match status" value="1"/>
</dbReference>
<evidence type="ECO:0000256" key="1">
    <source>
        <dbReference type="ARBA" id="ARBA00004651"/>
    </source>
</evidence>
<dbReference type="InterPro" id="IPR020846">
    <property type="entry name" value="MFS_dom"/>
</dbReference>
<evidence type="ECO:0000256" key="4">
    <source>
        <dbReference type="ARBA" id="ARBA00023136"/>
    </source>
</evidence>
<sequence>MTATQPTPMTALEQIDAHPLTRNQRSLIGLAITGNIAEFFDMFLIGFVISYLVKPWHLTGLESGVILACSGLGTVVGAIMWGRLADMIGRKQSFKWCVILFVGFTALSVFTPDRGWILLAILRIGVGIGVGGLNITSIPYVQEFVPAAQRGLLSGLASVFIPLGLFLGSMAQAWLGDIIGWRGLIALGAIPIFLLAWLAKVPESPRYLQLQGRTDEARESLAWALEIPVSEVGALPEAKVDEGMSYGQVIRKHLRPLVIVTLGSFCFILGSFTVQSWGQTLLKEGYGYAAATVGYLFMGVSLADLLGRLASAWLADRIGRRWTMFSFGMLGAVGAVVAATSTSGTVFFIGVLIIMGFGDGAFGILNAFGAEQFPNEARSTGLGLGYGLGAMAKVVGPGLMGVIVGGDMNKQNVTVDAVPPAFFLFAVLLVIGSCIYLCAKETKGRSLDSI</sequence>
<keyword evidence="2 5" id="KW-0812">Transmembrane</keyword>
<organism evidence="7 8">
    <name type="scientific">Austwickia chelonae NBRC 105200</name>
    <dbReference type="NCBI Taxonomy" id="1184607"/>
    <lineage>
        <taxon>Bacteria</taxon>
        <taxon>Bacillati</taxon>
        <taxon>Actinomycetota</taxon>
        <taxon>Actinomycetes</taxon>
        <taxon>Micrococcales</taxon>
        <taxon>Dermatophilaceae</taxon>
        <taxon>Austwickia</taxon>
    </lineage>
</organism>
<feature type="transmembrane region" description="Helical" evidence="5">
    <location>
        <begin position="322"/>
        <end position="340"/>
    </location>
</feature>
<feature type="transmembrane region" description="Helical" evidence="5">
    <location>
        <begin position="153"/>
        <end position="175"/>
    </location>
</feature>
<dbReference type="Pfam" id="PF00083">
    <property type="entry name" value="Sugar_tr"/>
    <property type="match status" value="1"/>
</dbReference>
<dbReference type="CDD" id="cd17316">
    <property type="entry name" value="MFS_SV2_like"/>
    <property type="match status" value="1"/>
</dbReference>
<feature type="domain" description="Major facilitator superfamily (MFS) profile" evidence="6">
    <location>
        <begin position="27"/>
        <end position="444"/>
    </location>
</feature>
<evidence type="ECO:0000259" key="6">
    <source>
        <dbReference type="PROSITE" id="PS50850"/>
    </source>
</evidence>
<feature type="transmembrane region" description="Helical" evidence="5">
    <location>
        <begin position="93"/>
        <end position="110"/>
    </location>
</feature>
<dbReference type="GO" id="GO:0005886">
    <property type="term" value="C:plasma membrane"/>
    <property type="evidence" value="ECO:0007669"/>
    <property type="project" value="UniProtKB-SubCell"/>
</dbReference>
<comment type="caution">
    <text evidence="7">The sequence shown here is derived from an EMBL/GenBank/DDBJ whole genome shotgun (WGS) entry which is preliminary data.</text>
</comment>
<dbReference type="PANTHER" id="PTHR23508:SF10">
    <property type="entry name" value="CARBOXYLIC ACID TRANSPORTER PROTEIN HOMOLOG"/>
    <property type="match status" value="1"/>
</dbReference>
<name>K6UKW2_9MICO</name>
<dbReference type="AlphaFoldDB" id="K6UKW2"/>
<evidence type="ECO:0000313" key="8">
    <source>
        <dbReference type="Proteomes" id="UP000008495"/>
    </source>
</evidence>
<feature type="transmembrane region" description="Helical" evidence="5">
    <location>
        <begin position="346"/>
        <end position="369"/>
    </location>
</feature>
<dbReference type="InterPro" id="IPR005828">
    <property type="entry name" value="MFS_sugar_transport-like"/>
</dbReference>
<feature type="transmembrane region" description="Helical" evidence="5">
    <location>
        <begin position="181"/>
        <end position="199"/>
    </location>
</feature>
<accession>K6UKW2</accession>
<keyword evidence="4 5" id="KW-0472">Membrane</keyword>
<dbReference type="RefSeq" id="WP_006501487.1">
    <property type="nucleotide sequence ID" value="NZ_BAGZ01000002.1"/>
</dbReference>
<keyword evidence="3 5" id="KW-1133">Transmembrane helix</keyword>
<gene>
    <name evidence="7" type="ORF">AUCHE_02_00980</name>
</gene>
<protein>
    <submittedName>
        <fullName evidence="7">Putative major facilitator superfamily transporter</fullName>
    </submittedName>
</protein>
<evidence type="ECO:0000256" key="3">
    <source>
        <dbReference type="ARBA" id="ARBA00022989"/>
    </source>
</evidence>
<dbReference type="STRING" id="100225.SAMN05421595_1869"/>
<dbReference type="Proteomes" id="UP000008495">
    <property type="component" value="Unassembled WGS sequence"/>
</dbReference>